<feature type="transmembrane region" description="Helical" evidence="7">
    <location>
        <begin position="110"/>
        <end position="132"/>
    </location>
</feature>
<evidence type="ECO:0000256" key="7">
    <source>
        <dbReference type="SAM" id="Phobius"/>
    </source>
</evidence>
<protein>
    <submittedName>
        <fullName evidence="9">Tight adherence protein C</fullName>
    </submittedName>
</protein>
<feature type="compositionally biased region" description="Polar residues" evidence="6">
    <location>
        <begin position="59"/>
        <end position="68"/>
    </location>
</feature>
<dbReference type="Pfam" id="PF00482">
    <property type="entry name" value="T2SSF"/>
    <property type="match status" value="1"/>
</dbReference>
<evidence type="ECO:0000259" key="8">
    <source>
        <dbReference type="Pfam" id="PF00482"/>
    </source>
</evidence>
<evidence type="ECO:0000313" key="10">
    <source>
        <dbReference type="Proteomes" id="UP000184191"/>
    </source>
</evidence>
<dbReference type="EMBL" id="FRBN01000016">
    <property type="protein sequence ID" value="SHL48922.1"/>
    <property type="molecule type" value="Genomic_DNA"/>
</dbReference>
<accession>A0A1M7B1P4</accession>
<feature type="region of interest" description="Disordered" evidence="6">
    <location>
        <begin position="49"/>
        <end position="68"/>
    </location>
</feature>
<feature type="transmembrane region" description="Helical" evidence="7">
    <location>
        <begin position="144"/>
        <end position="163"/>
    </location>
</feature>
<sequence length="326" mass="36019">MKLLTLFTDVLTGALGPFGPIIAVGALGVMLILVTVPIMLKQKQDPLKKLKNANSNKSDTPSSANLRSGTRSVKLDRYASFLEPQDEKQLSQMRLTLMQAGYRHKDAVRYFHFAQFALGIGLLLVGVIYFVLVKSDDDLSTQQTLMYILGPGGVGYMLPKYWVTKRQQQRQEEITDGFPDSLDMMLVCIEAGQSMDQAIIRVSNEIRASYPALADEFQIVSLQIKAGRDKASVLNEMAERCGVQDISSFVTVLVQSQTFGTSVGEALRVYAAEMRDKRVMRAEEKANKLPTKMTLATMMLTVPPLLIILVGPSALGIMKLFEMAGK</sequence>
<dbReference type="RefSeq" id="WP_073198812.1">
    <property type="nucleotide sequence ID" value="NZ_FRBN01000016.1"/>
</dbReference>
<dbReference type="PANTHER" id="PTHR35007">
    <property type="entry name" value="INTEGRAL MEMBRANE PROTEIN-RELATED"/>
    <property type="match status" value="1"/>
</dbReference>
<gene>
    <name evidence="9" type="ORF">SAMN05444414_11610</name>
</gene>
<name>A0A1M7B1P4_9RHOB</name>
<dbReference type="InterPro" id="IPR018076">
    <property type="entry name" value="T2SS_GspF_dom"/>
</dbReference>
<feature type="transmembrane region" description="Helical" evidence="7">
    <location>
        <begin position="295"/>
        <end position="318"/>
    </location>
</feature>
<dbReference type="PANTHER" id="PTHR35007:SF2">
    <property type="entry name" value="PILUS ASSEMBLE PROTEIN"/>
    <property type="match status" value="1"/>
</dbReference>
<keyword evidence="3 7" id="KW-0812">Transmembrane</keyword>
<dbReference type="STRING" id="1054996.SAMN05444414_11610"/>
<keyword evidence="4 7" id="KW-1133">Transmembrane helix</keyword>
<feature type="domain" description="Type II secretion system protein GspF" evidence="8">
    <location>
        <begin position="182"/>
        <end position="310"/>
    </location>
</feature>
<dbReference type="Proteomes" id="UP000184191">
    <property type="component" value="Unassembled WGS sequence"/>
</dbReference>
<evidence type="ECO:0000256" key="3">
    <source>
        <dbReference type="ARBA" id="ARBA00022692"/>
    </source>
</evidence>
<comment type="subcellular location">
    <subcellularLocation>
        <location evidence="1">Cell membrane</location>
        <topology evidence="1">Multi-pass membrane protein</topology>
    </subcellularLocation>
</comment>
<evidence type="ECO:0000256" key="1">
    <source>
        <dbReference type="ARBA" id="ARBA00004651"/>
    </source>
</evidence>
<dbReference type="GO" id="GO:0005886">
    <property type="term" value="C:plasma membrane"/>
    <property type="evidence" value="ECO:0007669"/>
    <property type="project" value="UniProtKB-SubCell"/>
</dbReference>
<evidence type="ECO:0000256" key="4">
    <source>
        <dbReference type="ARBA" id="ARBA00022989"/>
    </source>
</evidence>
<keyword evidence="5 7" id="KW-0472">Membrane</keyword>
<feature type="transmembrane region" description="Helical" evidence="7">
    <location>
        <begin position="20"/>
        <end position="40"/>
    </location>
</feature>
<evidence type="ECO:0000256" key="6">
    <source>
        <dbReference type="SAM" id="MobiDB-lite"/>
    </source>
</evidence>
<evidence type="ECO:0000256" key="5">
    <source>
        <dbReference type="ARBA" id="ARBA00023136"/>
    </source>
</evidence>
<reference evidence="10" key="1">
    <citation type="submission" date="2016-11" db="EMBL/GenBank/DDBJ databases">
        <authorList>
            <person name="Varghese N."/>
            <person name="Submissions S."/>
        </authorList>
    </citation>
    <scope>NUCLEOTIDE SEQUENCE [LARGE SCALE GENOMIC DNA]</scope>
    <source>
        <strain evidence="10">DSM 29327</strain>
    </source>
</reference>
<evidence type="ECO:0000313" key="9">
    <source>
        <dbReference type="EMBL" id="SHL48922.1"/>
    </source>
</evidence>
<dbReference type="AlphaFoldDB" id="A0A1M7B1P4"/>
<keyword evidence="10" id="KW-1185">Reference proteome</keyword>
<proteinExistence type="predicted"/>
<evidence type="ECO:0000256" key="2">
    <source>
        <dbReference type="ARBA" id="ARBA00022475"/>
    </source>
</evidence>
<dbReference type="OrthoDB" id="9810662at2"/>
<keyword evidence="2" id="KW-1003">Cell membrane</keyword>
<organism evidence="9 10">
    <name type="scientific">Roseovarius marisflavi</name>
    <dbReference type="NCBI Taxonomy" id="1054996"/>
    <lineage>
        <taxon>Bacteria</taxon>
        <taxon>Pseudomonadati</taxon>
        <taxon>Pseudomonadota</taxon>
        <taxon>Alphaproteobacteria</taxon>
        <taxon>Rhodobacterales</taxon>
        <taxon>Roseobacteraceae</taxon>
        <taxon>Roseovarius</taxon>
    </lineage>
</organism>